<protein>
    <recommendedName>
        <fullName evidence="4">CUE domain-containing protein</fullName>
    </recommendedName>
</protein>
<keyword evidence="3" id="KW-1185">Reference proteome</keyword>
<dbReference type="Gramene" id="AET1Gv20603400.9">
    <property type="protein sequence ID" value="AET1Gv20603400.9"/>
    <property type="gene ID" value="AET1Gv20603400"/>
</dbReference>
<reference evidence="2" key="3">
    <citation type="journal article" date="2017" name="Nature">
        <title>Genome sequence of the progenitor of the wheat D genome Aegilops tauschii.</title>
        <authorList>
            <person name="Luo M.C."/>
            <person name="Gu Y.Q."/>
            <person name="Puiu D."/>
            <person name="Wang H."/>
            <person name="Twardziok S.O."/>
            <person name="Deal K.R."/>
            <person name="Huo N."/>
            <person name="Zhu T."/>
            <person name="Wang L."/>
            <person name="Wang Y."/>
            <person name="McGuire P.E."/>
            <person name="Liu S."/>
            <person name="Long H."/>
            <person name="Ramasamy R.K."/>
            <person name="Rodriguez J.C."/>
            <person name="Van S.L."/>
            <person name="Yuan L."/>
            <person name="Wang Z."/>
            <person name="Xia Z."/>
            <person name="Xiao L."/>
            <person name="Anderson O.D."/>
            <person name="Ouyang S."/>
            <person name="Liang Y."/>
            <person name="Zimin A.V."/>
            <person name="Pertea G."/>
            <person name="Qi P."/>
            <person name="Bennetzen J.L."/>
            <person name="Dai X."/>
            <person name="Dawson M.W."/>
            <person name="Muller H.G."/>
            <person name="Kugler K."/>
            <person name="Rivarola-Duarte L."/>
            <person name="Spannagl M."/>
            <person name="Mayer K.F.X."/>
            <person name="Lu F.H."/>
            <person name="Bevan M.W."/>
            <person name="Leroy P."/>
            <person name="Li P."/>
            <person name="You F.M."/>
            <person name="Sun Q."/>
            <person name="Liu Z."/>
            <person name="Lyons E."/>
            <person name="Wicker T."/>
            <person name="Salzberg S.L."/>
            <person name="Devos K.M."/>
            <person name="Dvorak J."/>
        </authorList>
    </citation>
    <scope>NUCLEOTIDE SEQUENCE [LARGE SCALE GENOMIC DNA]</scope>
    <source>
        <strain evidence="2">cv. AL8/78</strain>
    </source>
</reference>
<name>A0A452Z1R7_AEGTS</name>
<organism evidence="2 3">
    <name type="scientific">Aegilops tauschii subsp. strangulata</name>
    <name type="common">Goatgrass</name>
    <dbReference type="NCBI Taxonomy" id="200361"/>
    <lineage>
        <taxon>Eukaryota</taxon>
        <taxon>Viridiplantae</taxon>
        <taxon>Streptophyta</taxon>
        <taxon>Embryophyta</taxon>
        <taxon>Tracheophyta</taxon>
        <taxon>Spermatophyta</taxon>
        <taxon>Magnoliopsida</taxon>
        <taxon>Liliopsida</taxon>
        <taxon>Poales</taxon>
        <taxon>Poaceae</taxon>
        <taxon>BOP clade</taxon>
        <taxon>Pooideae</taxon>
        <taxon>Triticodae</taxon>
        <taxon>Triticeae</taxon>
        <taxon>Triticinae</taxon>
        <taxon>Aegilops</taxon>
    </lineage>
</organism>
<dbReference type="PANTHER" id="PTHR48459:SF1">
    <property type="entry name" value="CUE DOMAIN-CONTAINING PROTEIN"/>
    <property type="match status" value="1"/>
</dbReference>
<dbReference type="EnsemblPlants" id="AET1Gv20603400.9">
    <property type="protein sequence ID" value="AET1Gv20603400.9"/>
    <property type="gene ID" value="AET1Gv20603400"/>
</dbReference>
<evidence type="ECO:0008006" key="4">
    <source>
        <dbReference type="Google" id="ProtNLM"/>
    </source>
</evidence>
<proteinExistence type="predicted"/>
<reference evidence="3" key="2">
    <citation type="journal article" date="2017" name="Nat. Plants">
        <title>The Aegilops tauschii genome reveals multiple impacts of transposons.</title>
        <authorList>
            <person name="Zhao G."/>
            <person name="Zou C."/>
            <person name="Li K."/>
            <person name="Wang K."/>
            <person name="Li T."/>
            <person name="Gao L."/>
            <person name="Zhang X."/>
            <person name="Wang H."/>
            <person name="Yang Z."/>
            <person name="Liu X."/>
            <person name="Jiang W."/>
            <person name="Mao L."/>
            <person name="Kong X."/>
            <person name="Jiao Y."/>
            <person name="Jia J."/>
        </authorList>
    </citation>
    <scope>NUCLEOTIDE SEQUENCE [LARGE SCALE GENOMIC DNA]</scope>
    <source>
        <strain evidence="3">cv. AL8/78</strain>
    </source>
</reference>
<sequence>RNRSPARIKAGPLSQDRPPHQIPLPKALPAEQPAPAPRPQLTNPATTGAFPSFPAGNGMDPSRKHGATGASSSSSSADGTHPGCKYEEEARMTGDALLVLDGLVQVFPQVNFSTLIEVSISFNGDADAAADYVIHNVLPNSTADDNNASMNDDSDIHGKISSFLITSCFHLKTLLCVDKILSQGNIRYLVTQTLVSRSRQWMMVPFQNLYSLMLSMKILLNMEKTPWENN</sequence>
<evidence type="ECO:0000256" key="1">
    <source>
        <dbReference type="SAM" id="MobiDB-lite"/>
    </source>
</evidence>
<reference evidence="2" key="4">
    <citation type="submission" date="2019-03" db="UniProtKB">
        <authorList>
            <consortium name="EnsemblPlants"/>
        </authorList>
    </citation>
    <scope>IDENTIFICATION</scope>
</reference>
<dbReference type="AlphaFoldDB" id="A0A452Z1R7"/>
<evidence type="ECO:0000313" key="2">
    <source>
        <dbReference type="EnsemblPlants" id="AET1Gv20603400.9"/>
    </source>
</evidence>
<accession>A0A452Z1R7</accession>
<feature type="region of interest" description="Disordered" evidence="1">
    <location>
        <begin position="1"/>
        <end position="85"/>
    </location>
</feature>
<evidence type="ECO:0000313" key="3">
    <source>
        <dbReference type="Proteomes" id="UP000015105"/>
    </source>
</evidence>
<dbReference type="Proteomes" id="UP000015105">
    <property type="component" value="Chromosome 1D"/>
</dbReference>
<reference evidence="3" key="1">
    <citation type="journal article" date="2014" name="Science">
        <title>Ancient hybridizations among the ancestral genomes of bread wheat.</title>
        <authorList>
            <consortium name="International Wheat Genome Sequencing Consortium,"/>
            <person name="Marcussen T."/>
            <person name="Sandve S.R."/>
            <person name="Heier L."/>
            <person name="Spannagl M."/>
            <person name="Pfeifer M."/>
            <person name="Jakobsen K.S."/>
            <person name="Wulff B.B."/>
            <person name="Steuernagel B."/>
            <person name="Mayer K.F."/>
            <person name="Olsen O.A."/>
        </authorList>
    </citation>
    <scope>NUCLEOTIDE SEQUENCE [LARGE SCALE GENOMIC DNA]</scope>
    <source>
        <strain evidence="3">cv. AL8/78</strain>
    </source>
</reference>
<dbReference type="PANTHER" id="PTHR48459">
    <property type="entry name" value="CUE DOMAIN-CONTAINING PROTEIN"/>
    <property type="match status" value="1"/>
</dbReference>
<reference evidence="2" key="5">
    <citation type="journal article" date="2021" name="G3 (Bethesda)">
        <title>Aegilops tauschii genome assembly Aet v5.0 features greater sequence contiguity and improved annotation.</title>
        <authorList>
            <person name="Wang L."/>
            <person name="Zhu T."/>
            <person name="Rodriguez J.C."/>
            <person name="Deal K.R."/>
            <person name="Dubcovsky J."/>
            <person name="McGuire P.E."/>
            <person name="Lux T."/>
            <person name="Spannagl M."/>
            <person name="Mayer K.F.X."/>
            <person name="Baldrich P."/>
            <person name="Meyers B.C."/>
            <person name="Huo N."/>
            <person name="Gu Y.Q."/>
            <person name="Zhou H."/>
            <person name="Devos K.M."/>
            <person name="Bennetzen J.L."/>
            <person name="Unver T."/>
            <person name="Budak H."/>
            <person name="Gulick P.J."/>
            <person name="Galiba G."/>
            <person name="Kalapos B."/>
            <person name="Nelson D.R."/>
            <person name="Li P."/>
            <person name="You F.M."/>
            <person name="Luo M.C."/>
            <person name="Dvorak J."/>
        </authorList>
    </citation>
    <scope>NUCLEOTIDE SEQUENCE [LARGE SCALE GENOMIC DNA]</scope>
    <source>
        <strain evidence="2">cv. AL8/78</strain>
    </source>
</reference>